<dbReference type="RefSeq" id="XP_015656506.1">
    <property type="nucleotide sequence ID" value="XM_015805213.1"/>
</dbReference>
<dbReference type="SMART" id="SM00233">
    <property type="entry name" value="PH"/>
    <property type="match status" value="2"/>
</dbReference>
<evidence type="ECO:0000259" key="2">
    <source>
        <dbReference type="PROSITE" id="PS50003"/>
    </source>
</evidence>
<dbReference type="PROSITE" id="PS50003">
    <property type="entry name" value="PH_DOMAIN"/>
    <property type="match status" value="1"/>
</dbReference>
<dbReference type="SUPFAM" id="SSF50729">
    <property type="entry name" value="PH domain-like"/>
    <property type="match status" value="1"/>
</dbReference>
<dbReference type="Gene3D" id="1.20.58.900">
    <property type="match status" value="1"/>
</dbReference>
<feature type="domain" description="PH" evidence="2">
    <location>
        <begin position="50"/>
        <end position="154"/>
    </location>
</feature>
<feature type="region of interest" description="Disordered" evidence="1">
    <location>
        <begin position="1966"/>
        <end position="2029"/>
    </location>
</feature>
<dbReference type="Gene3D" id="2.30.29.30">
    <property type="entry name" value="Pleckstrin-homology domain (PH domain)/Phosphotyrosine-binding domain (PTB)"/>
    <property type="match status" value="1"/>
</dbReference>
<dbReference type="OrthoDB" id="242031at2759"/>
<feature type="region of interest" description="Disordered" evidence="1">
    <location>
        <begin position="268"/>
        <end position="410"/>
    </location>
</feature>
<dbReference type="EMBL" id="LGTL01000015">
    <property type="protein sequence ID" value="KPA78067.1"/>
    <property type="molecule type" value="Genomic_DNA"/>
</dbReference>
<feature type="compositionally biased region" description="Low complexity" evidence="1">
    <location>
        <begin position="1989"/>
        <end position="2005"/>
    </location>
</feature>
<evidence type="ECO:0008006" key="6">
    <source>
        <dbReference type="Google" id="ProtNLM"/>
    </source>
</evidence>
<feature type="compositionally biased region" description="Low complexity" evidence="1">
    <location>
        <begin position="332"/>
        <end position="348"/>
    </location>
</feature>
<dbReference type="GO" id="GO:0003774">
    <property type="term" value="F:cytoskeletal motor activity"/>
    <property type="evidence" value="ECO:0007669"/>
    <property type="project" value="InterPro"/>
</dbReference>
<sequence>MSVPVSSSLMVEREEAYPSERGPRQDPPPPPPRAAWMWKPRSTLVDSDGNAKRATSLMQLRRIGAKQWNRRFVFLDHHLFCYGKDKGSKDKEIPFELIVAVRRETADKLRREHAPKEFADFGWNLAVKGRTLLFCAESEERAEQWVNYLAALLRAMKGNPTGPLSGVPPSSIATPALAPTALSDASPEILTPERGTTLAELGAQYDNAHPNDGTHDTLTTVTSPVQLLSDEVRILTPGESSRQQQTSLNANPQAQPSTLALVPTGEVAEPQKADEQGQVSEAALDVRSEQGDNRRRAGAVLMERTTTLGGRENAKTGDNAGEDAKEEGDAGGNEANSDLPSDASLLDVSSDDTEGEDNGDDDREEGGGGDDDGDGEVHPRTRVTGRSISTSAFIEGEPLPEQSATERQPPREMRYARFLLPLAADPHSHIAYRIPALEAYFKSGDDVSSVTFSRTMEKVGKRDNAQTREVVLTPRHLYLFSKGRLANGQKVRCIDTHDITGVVESTTDKTLIAVLIPASHDVLLRVVAQNSCVPGTPVEVKQQLIAHLYKAHYDAHTDHRFLFWESATVAKRIRRTEEANFPPLVVRAGDQMRVGEKPTLLETFAKNADEAVYWSSMVRQVLADRTPRLCALVVTESSIYSLSDTLQEVVRRAFMRDLLHVEYDRDAQSILLQCRGVDMLFNMQSSAEFDGFLRVLPAAMADGFGRTPRLTPSKQLYSHAKLFGLSTLKSAGSVGATRSAARRRRGFPWTKGMKGGGGARLLSSFAAAAAAADEEGETDEGVAAAAAFRHSIQGDYGNSQAIRRFCAQFRFVEEVLLDYDDAVALWRQYEASAGLPWWDTLRLRSTFTTRLRVGEICLTAACRLLEAKECATLAKSSALELHESVVKGMGTPRAICVTSEGFLFLSNGVASAATAPTAEGPGSGSADTTSTAVRSRMKRRLSGAVSHTSSSGAEAGKDDGLILGLVGWSSIAAVVRCHSKEGSSVALLTNRTHPVDYLFHLASAQTMLDVMAAAMGCYAQYRHGGSDHTHLLPLYAAPRVQNLAVALKKSIFDPFPTVALRYTPYSFPSDRLRMAVVPDVADACRRFGDNTIYFSGVAWRVRSATLRKYGGHLAEDPGAAMRRQNNHLYKSYIFVLTNVAIYHCTKGGFEVVRRTLLTDIKGITVGQRDPDTVLLTVPSEYDMYFRVAGRGPEVVARLQEAYLEWTNYGHYLPHERQGSHALEEYSLPVRQAPCVVELGALTKPAYFNDLQNSRPAAECRNQTLQWHLRCLRRAIASFERAQAAARKEHRSAPAAAAGAPPWWTWRRMRAALEERQSFLYFVHRRCFRFGLTGEDFNEMQRAQRLLRSYREMESSAMDLVAAMSGSDPEAFRAALQRASAVPDLRLLVEEETRVYEGHLARRACLTAVFAAVQRYRYQPNGRSTSLVALEAAVLDLLDEARRVRFDASFLRYLVRVVRVLVQRTQLQRLVCDPANRQRLSIMRDGGWVLVQQAAGEVGMTWRPPVNTAAAPSPSARLQLNVRVAQLALKRSIMTDDPILIRGAVALAVSVLEACAKAGTPPDAKEGDAATATTLRRTLAAVQDAYTQINEEERQHLARAVAALIAARQTHQRQQTWTPRVVSDMLTTCMELEEQVAAQPFPLLHKCTQSLLAMEHAMLTEQQHRLQQRQALENRELDAQQQHERELQRRQLAMQRAGARQQRREATAQERRQRKALAQWSSQVDQLASQLTAVLDDAEEVADESIRLGVKHCVHLQRLIVEAGARYGLSAPTSAASAQRTAPLRFSPLHQSSTSPGPMVRAGDKALAELLAKLQSVAARAQHLLDNRARGGADPYGMYNTSRSNTAVHPSPTGAFDGDAEAGAGGVAPALSAEVEQLIAALDTNGVVAYIHQHQDHTSTPDVLEQIRIQWQRARRHQRWVEALHRRLHAAAVLHSRELLEAALQESAAAAYTDAAVETACRAVAAMTNPPSQRQHRDKRRSTSNPDAIASPTTSSPLSPSSSPALDFVAPWRRRRPLPPTEGARDAKTELDAATASSALRPTQEEKPITKVDVVDGLHEDRRPILNAVGSTSEAAQCVPLVNQKLDEVTQAMEGVARAAETAPDALPNAKAVLQQLYAATVALVDRAASATSDPLPVTPSSTSEVAGSTAAAAAICVTADNPFCASFLRAWRAVLQHQARPSGVVIKAPRTVWDVVRGIGETNTDGDYAAPYVARLSSDFQRLYRSTEDSDAARHRTDAVLLALIFFSHRMACVWEGLEQLGEKDRRALLLPDSLMAQPAVVRALLAAARVCDAVQWQFSSVQALATECLFPRNGAVEVPVPRRFLESVASVADGGAVQSNRAQHAGSMKATLLRTVAPPPEIGPAQPPPSVSTSQARVRPRNAAVSSSALETPAVEVEGTSVGIMREAYCGHALSGLKEAVRDIASYFTRQLRTHGPAPGASQTTALYFDEHRYPEVGTLVETSVLPPLAALLTCGLVRRYQLVRTRTLWDVLTELRETLTASGRTLAAAEVLSIMLVVEALTGTPEVHGRSNAKLRALSDEELDSLRVRVFLRECLNRRQLYPLVSALFPPLSGNEAWVAEGSGVLWTLYNPALCLLYPPDAESSMQLRPLLEKLSALPFVLIPDRELR</sequence>
<feature type="domain" description="TH1" evidence="3">
    <location>
        <begin position="411"/>
        <end position="616"/>
    </location>
</feature>
<feature type="region of interest" description="Disordered" evidence="1">
    <location>
        <begin position="1"/>
        <end position="35"/>
    </location>
</feature>
<accession>A0A0M9FXP0</accession>
<gene>
    <name evidence="4" type="ORF">ABB37_06801</name>
</gene>
<dbReference type="Proteomes" id="UP000037923">
    <property type="component" value="Unassembled WGS sequence"/>
</dbReference>
<name>A0A0M9FXP0_LEPPY</name>
<dbReference type="InterPro" id="IPR037213">
    <property type="entry name" value="Run_dom_sf"/>
</dbReference>
<feature type="compositionally biased region" description="Basic and acidic residues" evidence="1">
    <location>
        <begin position="11"/>
        <end position="24"/>
    </location>
</feature>
<feature type="compositionally biased region" description="Basic and acidic residues" evidence="1">
    <location>
        <begin position="1701"/>
        <end position="1710"/>
    </location>
</feature>
<feature type="region of interest" description="Disordered" evidence="1">
    <location>
        <begin position="914"/>
        <end position="955"/>
    </location>
</feature>
<feature type="compositionally biased region" description="Low complexity" evidence="1">
    <location>
        <begin position="1689"/>
        <end position="1699"/>
    </location>
</feature>
<dbReference type="CDD" id="cd00821">
    <property type="entry name" value="PH"/>
    <property type="match status" value="1"/>
</dbReference>
<evidence type="ECO:0000256" key="1">
    <source>
        <dbReference type="SAM" id="MobiDB-lite"/>
    </source>
</evidence>
<proteinExistence type="predicted"/>
<evidence type="ECO:0000313" key="4">
    <source>
        <dbReference type="EMBL" id="KPA78067.1"/>
    </source>
</evidence>
<evidence type="ECO:0000313" key="5">
    <source>
        <dbReference type="Proteomes" id="UP000037923"/>
    </source>
</evidence>
<reference evidence="4 5" key="1">
    <citation type="submission" date="2015-07" db="EMBL/GenBank/DDBJ databases">
        <title>High-quality genome of monoxenous trypanosomatid Leptomonas pyrrhocoris.</title>
        <authorList>
            <person name="Flegontov P."/>
            <person name="Butenko A."/>
            <person name="Firsov S."/>
            <person name="Vlcek C."/>
            <person name="Logacheva M.D."/>
            <person name="Field M."/>
            <person name="Filatov D."/>
            <person name="Flegontova O."/>
            <person name="Gerasimov E."/>
            <person name="Jackson A.P."/>
            <person name="Kelly S."/>
            <person name="Opperdoes F."/>
            <person name="O'Reilly A."/>
            <person name="Votypka J."/>
            <person name="Yurchenko V."/>
            <person name="Lukes J."/>
        </authorList>
    </citation>
    <scope>NUCLEOTIDE SEQUENCE [LARGE SCALE GENOMIC DNA]</scope>
    <source>
        <strain evidence="4">H10</strain>
    </source>
</reference>
<feature type="region of interest" description="Disordered" evidence="1">
    <location>
        <begin position="1675"/>
        <end position="1713"/>
    </location>
</feature>
<dbReference type="InterPro" id="IPR010926">
    <property type="entry name" value="Myosin_TH1"/>
</dbReference>
<dbReference type="GO" id="GO:0016459">
    <property type="term" value="C:myosin complex"/>
    <property type="evidence" value="ECO:0007669"/>
    <property type="project" value="InterPro"/>
</dbReference>
<keyword evidence="5" id="KW-1185">Reference proteome</keyword>
<feature type="compositionally biased region" description="Pro residues" evidence="1">
    <location>
        <begin position="2358"/>
        <end position="2371"/>
    </location>
</feature>
<dbReference type="PROSITE" id="PS51757">
    <property type="entry name" value="TH1"/>
    <property type="match status" value="1"/>
</dbReference>
<comment type="caution">
    <text evidence="4">The sequence shown here is derived from an EMBL/GenBank/DDBJ whole genome shotgun (WGS) entry which is preliminary data.</text>
</comment>
<feature type="compositionally biased region" description="Basic and acidic residues" evidence="1">
    <location>
        <begin position="284"/>
        <end position="295"/>
    </location>
</feature>
<feature type="compositionally biased region" description="Acidic residues" evidence="1">
    <location>
        <begin position="349"/>
        <end position="374"/>
    </location>
</feature>
<dbReference type="InterPro" id="IPR001849">
    <property type="entry name" value="PH_domain"/>
</dbReference>
<dbReference type="GeneID" id="26907087"/>
<protein>
    <recommendedName>
        <fullName evidence="6">PH domain-containing protein</fullName>
    </recommendedName>
</protein>
<feature type="region of interest" description="Disordered" evidence="1">
    <location>
        <begin position="2358"/>
        <end position="2379"/>
    </location>
</feature>
<evidence type="ECO:0000259" key="3">
    <source>
        <dbReference type="PROSITE" id="PS51757"/>
    </source>
</evidence>
<dbReference type="VEuPathDB" id="TriTrypDB:LpyrH10_15_2110"/>
<feature type="compositionally biased region" description="Basic and acidic residues" evidence="1">
    <location>
        <begin position="1675"/>
        <end position="1688"/>
    </location>
</feature>
<dbReference type="InterPro" id="IPR011993">
    <property type="entry name" value="PH-like_dom_sf"/>
</dbReference>
<organism evidence="4 5">
    <name type="scientific">Leptomonas pyrrhocoris</name>
    <name type="common">Firebug parasite</name>
    <dbReference type="NCBI Taxonomy" id="157538"/>
    <lineage>
        <taxon>Eukaryota</taxon>
        <taxon>Discoba</taxon>
        <taxon>Euglenozoa</taxon>
        <taxon>Kinetoplastea</taxon>
        <taxon>Metakinetoplastina</taxon>
        <taxon>Trypanosomatida</taxon>
        <taxon>Trypanosomatidae</taxon>
        <taxon>Leishmaniinae</taxon>
        <taxon>Leptomonas</taxon>
    </lineage>
</organism>
<dbReference type="OMA" id="WMWKPRS"/>
<dbReference type="Pfam" id="PF00169">
    <property type="entry name" value="PH"/>
    <property type="match status" value="1"/>
</dbReference>